<dbReference type="RefSeq" id="WP_185977626.1">
    <property type="nucleotide sequence ID" value="NZ_JACBGI020000004.1"/>
</dbReference>
<keyword evidence="3" id="KW-1185">Reference proteome</keyword>
<organism evidence="2 3">
    <name type="scientific">Thiomicrorhabdus heinhorstiae</name>
    <dbReference type="NCBI Taxonomy" id="2748010"/>
    <lineage>
        <taxon>Bacteria</taxon>
        <taxon>Pseudomonadati</taxon>
        <taxon>Pseudomonadota</taxon>
        <taxon>Gammaproteobacteria</taxon>
        <taxon>Thiotrichales</taxon>
        <taxon>Piscirickettsiaceae</taxon>
        <taxon>Thiomicrorhabdus</taxon>
    </lineage>
</organism>
<reference evidence="2 3" key="1">
    <citation type="submission" date="2020-11" db="EMBL/GenBank/DDBJ databases">
        <title>Sulfur oxidizing isolate from Hospital Hole Sinkhole.</title>
        <authorList>
            <person name="Scott K.M."/>
        </authorList>
    </citation>
    <scope>NUCLEOTIDE SEQUENCE [LARGE SCALE GENOMIC DNA]</scope>
    <source>
        <strain evidence="2 3">HH1</strain>
    </source>
</reference>
<keyword evidence="1" id="KW-1133">Transmembrane helix</keyword>
<evidence type="ECO:0000256" key="1">
    <source>
        <dbReference type="SAM" id="Phobius"/>
    </source>
</evidence>
<feature type="transmembrane region" description="Helical" evidence="1">
    <location>
        <begin position="30"/>
        <end position="49"/>
    </location>
</feature>
<evidence type="ECO:0000313" key="2">
    <source>
        <dbReference type="EMBL" id="MBF6057476.1"/>
    </source>
</evidence>
<proteinExistence type="predicted"/>
<sequence>MITYLLLIISISSIFICYQIAKVRGGNRKLWIIMAAILGPLAIPLAYYATRKPSRND</sequence>
<keyword evidence="1" id="KW-0812">Transmembrane</keyword>
<accession>A0ABS0BUG1</accession>
<name>A0ABS0BUG1_9GAMM</name>
<protein>
    <recommendedName>
        <fullName evidence="4">Cardiolipin synthase N-terminal domain-containing protein</fullName>
    </recommendedName>
</protein>
<dbReference type="Proteomes" id="UP001193680">
    <property type="component" value="Unassembled WGS sequence"/>
</dbReference>
<evidence type="ECO:0000313" key="3">
    <source>
        <dbReference type="Proteomes" id="UP001193680"/>
    </source>
</evidence>
<keyword evidence="1" id="KW-0472">Membrane</keyword>
<dbReference type="EMBL" id="JACBGI020000004">
    <property type="protein sequence ID" value="MBF6057476.1"/>
    <property type="molecule type" value="Genomic_DNA"/>
</dbReference>
<evidence type="ECO:0008006" key="4">
    <source>
        <dbReference type="Google" id="ProtNLM"/>
    </source>
</evidence>
<gene>
    <name evidence="2" type="ORF">H8792_003895</name>
</gene>
<comment type="caution">
    <text evidence="2">The sequence shown here is derived from an EMBL/GenBank/DDBJ whole genome shotgun (WGS) entry which is preliminary data.</text>
</comment>
<feature type="transmembrane region" description="Helical" evidence="1">
    <location>
        <begin position="6"/>
        <end position="23"/>
    </location>
</feature>